<dbReference type="InterPro" id="IPR004358">
    <property type="entry name" value="Sig_transdc_His_kin-like_C"/>
</dbReference>
<evidence type="ECO:0000256" key="2">
    <source>
        <dbReference type="ARBA" id="ARBA00004370"/>
    </source>
</evidence>
<feature type="domain" description="Histidine kinase" evidence="9">
    <location>
        <begin position="1"/>
        <end position="106"/>
    </location>
</feature>
<dbReference type="SMART" id="SM00387">
    <property type="entry name" value="HATPase_c"/>
    <property type="match status" value="1"/>
</dbReference>
<keyword evidence="5" id="KW-0547">Nucleotide-binding</keyword>
<comment type="catalytic activity">
    <reaction evidence="1">
        <text>ATP + protein L-histidine = ADP + protein N-phospho-L-histidine.</text>
        <dbReference type="EC" id="2.7.13.3"/>
    </reaction>
</comment>
<evidence type="ECO:0000313" key="10">
    <source>
        <dbReference type="EMBL" id="MCQ4636800.1"/>
    </source>
</evidence>
<dbReference type="Gene3D" id="3.30.565.10">
    <property type="entry name" value="Histidine kinase-like ATPase, C-terminal domain"/>
    <property type="match status" value="1"/>
</dbReference>
<comment type="subcellular location">
    <subcellularLocation>
        <location evidence="2">Membrane</location>
    </subcellularLocation>
</comment>
<dbReference type="EC" id="2.7.13.3" evidence="3"/>
<sequence>MKELSLHIMDVMQNSITAESSRIAISVKTCDNDRLLTITVEDNGYGMDEETLKRATDPFHTSRTTRLVGLGLPMFKEAALLTGGDFVLESEKGKGTVLTAVFVNGSIDRQPLGDLGNVFFLTMLSHQDLELSLVLSSSRGTFYFESKKFAAALERRGDSHMDAAFGAETFINEQAEMIFKDILPEMGGGLRGIEGSCKADKRQAAL</sequence>
<evidence type="ECO:0000256" key="1">
    <source>
        <dbReference type="ARBA" id="ARBA00000085"/>
    </source>
</evidence>
<proteinExistence type="predicted"/>
<evidence type="ECO:0000256" key="7">
    <source>
        <dbReference type="ARBA" id="ARBA00022840"/>
    </source>
</evidence>
<dbReference type="Pfam" id="PF02518">
    <property type="entry name" value="HATPase_c"/>
    <property type="match status" value="1"/>
</dbReference>
<evidence type="ECO:0000256" key="3">
    <source>
        <dbReference type="ARBA" id="ARBA00012438"/>
    </source>
</evidence>
<evidence type="ECO:0000256" key="6">
    <source>
        <dbReference type="ARBA" id="ARBA00022777"/>
    </source>
</evidence>
<gene>
    <name evidence="10" type="ORF">NE619_08655</name>
</gene>
<dbReference type="RefSeq" id="WP_256131995.1">
    <property type="nucleotide sequence ID" value="NZ_JANFXK010000008.1"/>
</dbReference>
<dbReference type="PANTHER" id="PTHR42878:SF7">
    <property type="entry name" value="SENSOR HISTIDINE KINASE GLRK"/>
    <property type="match status" value="1"/>
</dbReference>
<evidence type="ECO:0000313" key="11">
    <source>
        <dbReference type="Proteomes" id="UP001524502"/>
    </source>
</evidence>
<comment type="caution">
    <text evidence="10">The sequence shown here is derived from an EMBL/GenBank/DDBJ whole genome shotgun (WGS) entry which is preliminary data.</text>
</comment>
<protein>
    <recommendedName>
        <fullName evidence="3">histidine kinase</fullName>
        <ecNumber evidence="3">2.7.13.3</ecNumber>
    </recommendedName>
</protein>
<dbReference type="InterPro" id="IPR005467">
    <property type="entry name" value="His_kinase_dom"/>
</dbReference>
<organism evidence="10 11">
    <name type="scientific">Anaerovorax odorimutans</name>
    <dbReference type="NCBI Taxonomy" id="109327"/>
    <lineage>
        <taxon>Bacteria</taxon>
        <taxon>Bacillati</taxon>
        <taxon>Bacillota</taxon>
        <taxon>Clostridia</taxon>
        <taxon>Peptostreptococcales</taxon>
        <taxon>Anaerovoracaceae</taxon>
        <taxon>Anaerovorax</taxon>
    </lineage>
</organism>
<keyword evidence="7 10" id="KW-0067">ATP-binding</keyword>
<dbReference type="InterPro" id="IPR003594">
    <property type="entry name" value="HATPase_dom"/>
</dbReference>
<keyword evidence="8" id="KW-0902">Two-component regulatory system</keyword>
<keyword evidence="4" id="KW-0808">Transferase</keyword>
<name>A0ABT1RNQ1_9FIRM</name>
<evidence type="ECO:0000256" key="5">
    <source>
        <dbReference type="ARBA" id="ARBA00022741"/>
    </source>
</evidence>
<dbReference type="SUPFAM" id="SSF55874">
    <property type="entry name" value="ATPase domain of HSP90 chaperone/DNA topoisomerase II/histidine kinase"/>
    <property type="match status" value="1"/>
</dbReference>
<accession>A0ABT1RNQ1</accession>
<dbReference type="InterPro" id="IPR036890">
    <property type="entry name" value="HATPase_C_sf"/>
</dbReference>
<dbReference type="GO" id="GO:0005524">
    <property type="term" value="F:ATP binding"/>
    <property type="evidence" value="ECO:0007669"/>
    <property type="project" value="UniProtKB-KW"/>
</dbReference>
<dbReference type="EMBL" id="JANFXK010000008">
    <property type="protein sequence ID" value="MCQ4636800.1"/>
    <property type="molecule type" value="Genomic_DNA"/>
</dbReference>
<dbReference type="InterPro" id="IPR050351">
    <property type="entry name" value="BphY/WalK/GraS-like"/>
</dbReference>
<keyword evidence="6" id="KW-0418">Kinase</keyword>
<dbReference type="PRINTS" id="PR00344">
    <property type="entry name" value="BCTRLSENSOR"/>
</dbReference>
<evidence type="ECO:0000259" key="9">
    <source>
        <dbReference type="PROSITE" id="PS50109"/>
    </source>
</evidence>
<dbReference type="Proteomes" id="UP001524502">
    <property type="component" value="Unassembled WGS sequence"/>
</dbReference>
<dbReference type="PANTHER" id="PTHR42878">
    <property type="entry name" value="TWO-COMPONENT HISTIDINE KINASE"/>
    <property type="match status" value="1"/>
</dbReference>
<reference evidence="10 11" key="1">
    <citation type="submission" date="2022-06" db="EMBL/GenBank/DDBJ databases">
        <title>Isolation of gut microbiota from human fecal samples.</title>
        <authorList>
            <person name="Pamer E.G."/>
            <person name="Barat B."/>
            <person name="Waligurski E."/>
            <person name="Medina S."/>
            <person name="Paddock L."/>
            <person name="Mostad J."/>
        </authorList>
    </citation>
    <scope>NUCLEOTIDE SEQUENCE [LARGE SCALE GENOMIC DNA]</scope>
    <source>
        <strain evidence="10 11">SL.3.17</strain>
    </source>
</reference>
<keyword evidence="11" id="KW-1185">Reference proteome</keyword>
<evidence type="ECO:0000256" key="8">
    <source>
        <dbReference type="ARBA" id="ARBA00023012"/>
    </source>
</evidence>
<dbReference type="PROSITE" id="PS50109">
    <property type="entry name" value="HIS_KIN"/>
    <property type="match status" value="1"/>
</dbReference>
<evidence type="ECO:0000256" key="4">
    <source>
        <dbReference type="ARBA" id="ARBA00022679"/>
    </source>
</evidence>